<evidence type="ECO:0000313" key="2">
    <source>
        <dbReference type="EMBL" id="PKU72388.1"/>
    </source>
</evidence>
<keyword evidence="1" id="KW-1133">Transmembrane helix</keyword>
<gene>
    <name evidence="2" type="ORF">MA16_Dca017877</name>
</gene>
<evidence type="ECO:0000256" key="1">
    <source>
        <dbReference type="SAM" id="Phobius"/>
    </source>
</evidence>
<reference evidence="2 3" key="1">
    <citation type="journal article" date="2016" name="Sci. Rep.">
        <title>The Dendrobium catenatum Lindl. genome sequence provides insights into polysaccharide synthase, floral development and adaptive evolution.</title>
        <authorList>
            <person name="Zhang G.Q."/>
            <person name="Xu Q."/>
            <person name="Bian C."/>
            <person name="Tsai W.C."/>
            <person name="Yeh C.M."/>
            <person name="Liu K.W."/>
            <person name="Yoshida K."/>
            <person name="Zhang L.S."/>
            <person name="Chang S.B."/>
            <person name="Chen F."/>
            <person name="Shi Y."/>
            <person name="Su Y.Y."/>
            <person name="Zhang Y.Q."/>
            <person name="Chen L.J."/>
            <person name="Yin Y."/>
            <person name="Lin M."/>
            <person name="Huang H."/>
            <person name="Deng H."/>
            <person name="Wang Z.W."/>
            <person name="Zhu S.L."/>
            <person name="Zhao X."/>
            <person name="Deng C."/>
            <person name="Niu S.C."/>
            <person name="Huang J."/>
            <person name="Wang M."/>
            <person name="Liu G.H."/>
            <person name="Yang H.J."/>
            <person name="Xiao X.J."/>
            <person name="Hsiao Y.Y."/>
            <person name="Wu W.L."/>
            <person name="Chen Y.Y."/>
            <person name="Mitsuda N."/>
            <person name="Ohme-Takagi M."/>
            <person name="Luo Y.B."/>
            <person name="Van de Peer Y."/>
            <person name="Liu Z.J."/>
        </authorList>
    </citation>
    <scope>NUCLEOTIDE SEQUENCE [LARGE SCALE GENOMIC DNA]</scope>
    <source>
        <tissue evidence="2">The whole plant</tissue>
    </source>
</reference>
<dbReference type="Proteomes" id="UP000233837">
    <property type="component" value="Unassembled WGS sequence"/>
</dbReference>
<accession>A0A2I0W9Q7</accession>
<organism evidence="2 3">
    <name type="scientific">Dendrobium catenatum</name>
    <dbReference type="NCBI Taxonomy" id="906689"/>
    <lineage>
        <taxon>Eukaryota</taxon>
        <taxon>Viridiplantae</taxon>
        <taxon>Streptophyta</taxon>
        <taxon>Embryophyta</taxon>
        <taxon>Tracheophyta</taxon>
        <taxon>Spermatophyta</taxon>
        <taxon>Magnoliopsida</taxon>
        <taxon>Liliopsida</taxon>
        <taxon>Asparagales</taxon>
        <taxon>Orchidaceae</taxon>
        <taxon>Epidendroideae</taxon>
        <taxon>Malaxideae</taxon>
        <taxon>Dendrobiinae</taxon>
        <taxon>Dendrobium</taxon>
    </lineage>
</organism>
<evidence type="ECO:0008006" key="4">
    <source>
        <dbReference type="Google" id="ProtNLM"/>
    </source>
</evidence>
<sequence length="145" mass="16671">MGKGLLDLEKHFAFYGAYHSNSVNVLIHVFFVWPIFFSSLILFDLTPPILHVPLLGGFDLNFSFFFALFYAVFYISLDRYAGSFAALLCLLCWFGSKSLAAQLGFSLAWKLLQSLFGYEPYPGFHANVLKKIEVDREEWQARKHK</sequence>
<dbReference type="PANTHER" id="PTHR28026">
    <property type="entry name" value="DUF962 DOMAIN PROTEIN (AFU_ORTHOLOGUE AFUA_8G05310)"/>
    <property type="match status" value="1"/>
</dbReference>
<keyword evidence="1" id="KW-0812">Transmembrane</keyword>
<feature type="transmembrane region" description="Helical" evidence="1">
    <location>
        <begin position="58"/>
        <end position="77"/>
    </location>
</feature>
<name>A0A2I0W9Q7_9ASPA</name>
<dbReference type="InterPro" id="IPR009305">
    <property type="entry name" value="Mpo1-like"/>
</dbReference>
<dbReference type="GO" id="GO:0046521">
    <property type="term" value="P:sphingoid catabolic process"/>
    <property type="evidence" value="ECO:0007669"/>
    <property type="project" value="TreeGrafter"/>
</dbReference>
<keyword evidence="3" id="KW-1185">Reference proteome</keyword>
<evidence type="ECO:0000313" key="3">
    <source>
        <dbReference type="Proteomes" id="UP000233837"/>
    </source>
</evidence>
<dbReference type="PANTHER" id="PTHR28026:SF9">
    <property type="entry name" value="2-HYDROXY-PALMITIC ACID DIOXYGENASE MPO1"/>
    <property type="match status" value="1"/>
</dbReference>
<dbReference type="AlphaFoldDB" id="A0A2I0W9Q7"/>
<keyword evidence="1" id="KW-0472">Membrane</keyword>
<feature type="transmembrane region" description="Helical" evidence="1">
    <location>
        <begin position="25"/>
        <end position="46"/>
    </location>
</feature>
<dbReference type="Pfam" id="PF06127">
    <property type="entry name" value="Mpo1-like"/>
    <property type="match status" value="1"/>
</dbReference>
<proteinExistence type="predicted"/>
<dbReference type="EMBL" id="KZ502837">
    <property type="protein sequence ID" value="PKU72388.1"/>
    <property type="molecule type" value="Genomic_DNA"/>
</dbReference>
<dbReference type="GO" id="GO:0016020">
    <property type="term" value="C:membrane"/>
    <property type="evidence" value="ECO:0007669"/>
    <property type="project" value="GOC"/>
</dbReference>
<reference evidence="2 3" key="2">
    <citation type="journal article" date="2017" name="Nature">
        <title>The Apostasia genome and the evolution of orchids.</title>
        <authorList>
            <person name="Zhang G.Q."/>
            <person name="Liu K.W."/>
            <person name="Li Z."/>
            <person name="Lohaus R."/>
            <person name="Hsiao Y.Y."/>
            <person name="Niu S.C."/>
            <person name="Wang J.Y."/>
            <person name="Lin Y.C."/>
            <person name="Xu Q."/>
            <person name="Chen L.J."/>
            <person name="Yoshida K."/>
            <person name="Fujiwara S."/>
            <person name="Wang Z.W."/>
            <person name="Zhang Y.Q."/>
            <person name="Mitsuda N."/>
            <person name="Wang M."/>
            <person name="Liu G.H."/>
            <person name="Pecoraro L."/>
            <person name="Huang H.X."/>
            <person name="Xiao X.J."/>
            <person name="Lin M."/>
            <person name="Wu X.Y."/>
            <person name="Wu W.L."/>
            <person name="Chen Y.Y."/>
            <person name="Chang S.B."/>
            <person name="Sakamoto S."/>
            <person name="Ohme-Takagi M."/>
            <person name="Yagi M."/>
            <person name="Zeng S.J."/>
            <person name="Shen C.Y."/>
            <person name="Yeh C.M."/>
            <person name="Luo Y.B."/>
            <person name="Tsai W.C."/>
            <person name="Van de Peer Y."/>
            <person name="Liu Z.J."/>
        </authorList>
    </citation>
    <scope>NUCLEOTIDE SEQUENCE [LARGE SCALE GENOMIC DNA]</scope>
    <source>
        <tissue evidence="2">The whole plant</tissue>
    </source>
</reference>
<dbReference type="GO" id="GO:0005783">
    <property type="term" value="C:endoplasmic reticulum"/>
    <property type="evidence" value="ECO:0007669"/>
    <property type="project" value="TreeGrafter"/>
</dbReference>
<protein>
    <recommendedName>
        <fullName evidence="4">Endoplasmic reticulum membrane protein C16E8.02</fullName>
    </recommendedName>
</protein>
<feature type="transmembrane region" description="Helical" evidence="1">
    <location>
        <begin position="83"/>
        <end position="105"/>
    </location>
</feature>